<comment type="similarity">
    <text evidence="3 7">Belongs to the IspD/TarI cytidylyltransferase family. IspD subfamily.</text>
</comment>
<feature type="site" description="Positions MEP for the nucleophilic attack" evidence="7">
    <location>
        <position position="231"/>
    </location>
</feature>
<dbReference type="FunFam" id="3.90.550.10:FF:000003">
    <property type="entry name" value="2-C-methyl-D-erythritol 4-phosphate cytidylyltransferase"/>
    <property type="match status" value="1"/>
</dbReference>
<keyword evidence="5 7" id="KW-0548">Nucleotidyltransferase</keyword>
<keyword evidence="4 7" id="KW-0808">Transferase</keyword>
<proteinExistence type="inferred from homology"/>
<dbReference type="InterPro" id="IPR029044">
    <property type="entry name" value="Nucleotide-diphossugar_trans"/>
</dbReference>
<dbReference type="InterPro" id="IPR018294">
    <property type="entry name" value="ISPD_synthase_CS"/>
</dbReference>
<dbReference type="AlphaFoldDB" id="A0A200J106"/>
<gene>
    <name evidence="7" type="primary">ispD</name>
    <name evidence="9" type="ORF">A5889_001925</name>
    <name evidence="8" type="ORF">A5889_002605</name>
</gene>
<name>A0A200J106_9ENTE</name>
<evidence type="ECO:0000256" key="2">
    <source>
        <dbReference type="ARBA" id="ARBA00004787"/>
    </source>
</evidence>
<evidence type="ECO:0000256" key="3">
    <source>
        <dbReference type="ARBA" id="ARBA00009789"/>
    </source>
</evidence>
<reference evidence="8" key="1">
    <citation type="submission" date="2017-05" db="EMBL/GenBank/DDBJ databases">
        <title>The Genome Sequence of Enterococcus sp. 9D6_DIV0238.</title>
        <authorList>
            <consortium name="The Broad Institute Genomics Platform"/>
            <consortium name="The Broad Institute Genomic Center for Infectious Diseases"/>
            <person name="Earl A."/>
            <person name="Manson A."/>
            <person name="Schwartman J."/>
            <person name="Gilmore M."/>
            <person name="Abouelleil A."/>
            <person name="Cao P."/>
            <person name="Chapman S."/>
            <person name="Cusick C."/>
            <person name="Shea T."/>
            <person name="Young S."/>
            <person name="Neafsey D."/>
            <person name="Nusbaum C."/>
            <person name="Birren B."/>
        </authorList>
    </citation>
    <scope>NUCLEOTIDE SEQUENCE [LARGE SCALE GENOMIC DNA]</scope>
    <source>
        <strain evidence="8">9D6_DIV0238</strain>
    </source>
</reference>
<dbReference type="CDD" id="cd02516">
    <property type="entry name" value="CDP-ME_synthetase"/>
    <property type="match status" value="1"/>
</dbReference>
<feature type="site" description="Transition state stabilizer" evidence="7">
    <location>
        <position position="41"/>
    </location>
</feature>
<reference evidence="9" key="2">
    <citation type="submission" date="2017-05" db="EMBL/GenBank/DDBJ databases">
        <authorList>
            <consortium name="The Broad Institute Genomics Platform"/>
            <consortium name="The Broad Institute Genomic Center for Infectious Diseases"/>
            <person name="Earl A."/>
            <person name="Manson A."/>
            <person name="Schwartman J."/>
            <person name="Gilmore M."/>
            <person name="Abouelleil A."/>
            <person name="Cao P."/>
            <person name="Chapman S."/>
            <person name="Cusick C."/>
            <person name="Shea T."/>
            <person name="Young S."/>
            <person name="Neafsey D."/>
            <person name="Nusbaum C."/>
            <person name="Birren B."/>
        </authorList>
    </citation>
    <scope>NUCLEOTIDE SEQUENCE</scope>
    <source>
        <strain evidence="9">9D6_DIV0238</strain>
    </source>
</reference>
<dbReference type="Gene3D" id="3.90.550.10">
    <property type="entry name" value="Spore Coat Polysaccharide Biosynthesis Protein SpsA, Chain A"/>
    <property type="match status" value="1"/>
</dbReference>
<comment type="pathway">
    <text evidence="2 7">Isoprenoid biosynthesis; isopentenyl diphosphate biosynthesis via DXP pathway; isopentenyl diphosphate from 1-deoxy-D-xylulose 5-phosphate: step 2/6.</text>
</comment>
<keyword evidence="10" id="KW-1185">Reference proteome</keyword>
<organism evidence="8">
    <name type="scientific">Candidatus Enterococcus dunnyi</name>
    <dbReference type="NCBI Taxonomy" id="1834192"/>
    <lineage>
        <taxon>Bacteria</taxon>
        <taxon>Bacillati</taxon>
        <taxon>Bacillota</taxon>
        <taxon>Bacilli</taxon>
        <taxon>Lactobacillales</taxon>
        <taxon>Enterococcaceae</taxon>
        <taxon>Enterococcus</taxon>
    </lineage>
</organism>
<dbReference type="Pfam" id="PF01128">
    <property type="entry name" value="IspD"/>
    <property type="match status" value="1"/>
</dbReference>
<feature type="site" description="Transition state stabilizer" evidence="7">
    <location>
        <position position="34"/>
    </location>
</feature>
<dbReference type="EC" id="2.7.7.60" evidence="7"/>
<dbReference type="InterPro" id="IPR050088">
    <property type="entry name" value="IspD/TarI_cytidylyltransf_bact"/>
</dbReference>
<evidence type="ECO:0000313" key="9">
    <source>
        <dbReference type="EMBL" id="WYJ94412.1"/>
    </source>
</evidence>
<dbReference type="NCBIfam" id="TIGR00453">
    <property type="entry name" value="ispD"/>
    <property type="match status" value="1"/>
</dbReference>
<evidence type="ECO:0000256" key="7">
    <source>
        <dbReference type="HAMAP-Rule" id="MF_00108"/>
    </source>
</evidence>
<evidence type="ECO:0000256" key="4">
    <source>
        <dbReference type="ARBA" id="ARBA00022679"/>
    </source>
</evidence>
<sequence length="250" mass="28089">MIVEKKTKPMKRAKTRDKTLDYEVILLAAGQGKRMGASRNKILLHLIGKPVISYSLETFLNDPACKHIILVTQEDEQDLLTAMVKKETKKKHCPVTIVPGGCERQYSVHNGLKMLIDPENIVMVHDGARPFVTLAQLKALHRKVVETRAAILGVPVKDTIKRVVDGFVQETVPRETLWQIQTPQAFYGTDLMAVHEQAEKEQYLGTDDASLIEKYSSLPVSMVLGSYENIKLTTPEDMLIGEAIVKRKRS</sequence>
<dbReference type="HAMAP" id="MF_00108">
    <property type="entry name" value="IspD"/>
    <property type="match status" value="1"/>
</dbReference>
<dbReference type="SUPFAM" id="SSF53448">
    <property type="entry name" value="Nucleotide-diphospho-sugar transferases"/>
    <property type="match status" value="1"/>
</dbReference>
<accession>A0A200J106</accession>
<keyword evidence="6 7" id="KW-0414">Isoprene biosynthesis</keyword>
<dbReference type="Proteomes" id="UP000196151">
    <property type="component" value="Chromosome"/>
</dbReference>
<reference evidence="9" key="3">
    <citation type="submission" date="2024-03" db="EMBL/GenBank/DDBJ databases">
        <title>The Genome Sequence of Enterococcus sp. DIV0238c.</title>
        <authorList>
            <consortium name="The Broad Institute Genomics Platform"/>
            <consortium name="The Broad Institute Microbial Omics Core"/>
            <consortium name="The Broad Institute Genomic Center for Infectious Diseases"/>
            <person name="Earl A."/>
            <person name="Manson A."/>
            <person name="Gilmore M."/>
            <person name="Schwartman J."/>
            <person name="Shea T."/>
            <person name="Abouelleil A."/>
            <person name="Cao P."/>
            <person name="Chapman S."/>
            <person name="Cusick C."/>
            <person name="Young S."/>
            <person name="Neafsey D."/>
            <person name="Nusbaum C."/>
            <person name="Birren B."/>
        </authorList>
    </citation>
    <scope>NUCLEOTIDE SEQUENCE</scope>
    <source>
        <strain evidence="9">9D6_DIV0238</strain>
    </source>
</reference>
<dbReference type="EMBL" id="NIBQ01000003">
    <property type="protein sequence ID" value="OUZ30317.1"/>
    <property type="molecule type" value="Genomic_DNA"/>
</dbReference>
<dbReference type="PANTHER" id="PTHR32125">
    <property type="entry name" value="2-C-METHYL-D-ERYTHRITOL 4-PHOSPHATE CYTIDYLYLTRANSFERASE, CHLOROPLASTIC"/>
    <property type="match status" value="1"/>
</dbReference>
<evidence type="ECO:0000256" key="5">
    <source>
        <dbReference type="ARBA" id="ARBA00022695"/>
    </source>
</evidence>
<dbReference type="PANTHER" id="PTHR32125:SF4">
    <property type="entry name" value="2-C-METHYL-D-ERYTHRITOL 4-PHOSPHATE CYTIDYLYLTRANSFERASE, CHLOROPLASTIC"/>
    <property type="match status" value="1"/>
</dbReference>
<dbReference type="PROSITE" id="PS01295">
    <property type="entry name" value="ISPD"/>
    <property type="match status" value="1"/>
</dbReference>
<evidence type="ECO:0000256" key="6">
    <source>
        <dbReference type="ARBA" id="ARBA00023229"/>
    </source>
</evidence>
<evidence type="ECO:0000256" key="1">
    <source>
        <dbReference type="ARBA" id="ARBA00001282"/>
    </source>
</evidence>
<evidence type="ECO:0000313" key="10">
    <source>
        <dbReference type="Proteomes" id="UP000196151"/>
    </source>
</evidence>
<comment type="function">
    <text evidence="7">Catalyzes the formation of 4-diphosphocytidyl-2-C-methyl-D-erythritol from CTP and 2-C-methyl-D-erythritol 4-phosphate (MEP).</text>
</comment>
<protein>
    <recommendedName>
        <fullName evidence="7">2-C-methyl-D-erythritol 4-phosphate cytidylyltransferase</fullName>
        <ecNumber evidence="7">2.7.7.60</ecNumber>
    </recommendedName>
    <alternativeName>
        <fullName evidence="7">4-diphosphocytidyl-2C-methyl-D-erythritol synthase</fullName>
    </alternativeName>
    <alternativeName>
        <fullName evidence="7">MEP cytidylyltransferase</fullName>
        <shortName evidence="7">MCT</shortName>
    </alternativeName>
</protein>
<comment type="catalytic activity">
    <reaction evidence="1 7">
        <text>2-C-methyl-D-erythritol 4-phosphate + CTP + H(+) = 4-CDP-2-C-methyl-D-erythritol + diphosphate</text>
        <dbReference type="Rhea" id="RHEA:13429"/>
        <dbReference type="ChEBI" id="CHEBI:15378"/>
        <dbReference type="ChEBI" id="CHEBI:33019"/>
        <dbReference type="ChEBI" id="CHEBI:37563"/>
        <dbReference type="ChEBI" id="CHEBI:57823"/>
        <dbReference type="ChEBI" id="CHEBI:58262"/>
        <dbReference type="EC" id="2.7.7.60"/>
    </reaction>
</comment>
<feature type="site" description="Positions MEP for the nucleophilic attack" evidence="7">
    <location>
        <position position="174"/>
    </location>
</feature>
<dbReference type="GO" id="GO:0019288">
    <property type="term" value="P:isopentenyl diphosphate biosynthetic process, methylerythritol 4-phosphate pathway"/>
    <property type="evidence" value="ECO:0007669"/>
    <property type="project" value="UniProtKB-UniRule"/>
</dbReference>
<dbReference type="InterPro" id="IPR034683">
    <property type="entry name" value="IspD/TarI"/>
</dbReference>
<evidence type="ECO:0000313" key="8">
    <source>
        <dbReference type="EMBL" id="OUZ30317.1"/>
    </source>
</evidence>
<dbReference type="UniPathway" id="UPA00056">
    <property type="reaction ID" value="UER00093"/>
</dbReference>
<dbReference type="GO" id="GO:0050518">
    <property type="term" value="F:2-C-methyl-D-erythritol 4-phosphate cytidylyltransferase activity"/>
    <property type="evidence" value="ECO:0007669"/>
    <property type="project" value="UniProtKB-UniRule"/>
</dbReference>
<dbReference type="InterPro" id="IPR001228">
    <property type="entry name" value="IspD"/>
</dbReference>
<dbReference type="EMBL" id="CP147246">
    <property type="protein sequence ID" value="WYJ94412.1"/>
    <property type="molecule type" value="Genomic_DNA"/>
</dbReference>